<dbReference type="InterPro" id="IPR001844">
    <property type="entry name" value="Cpn60/GroEL"/>
</dbReference>
<accession>A0A7N1A836</accession>
<dbReference type="InterPro" id="IPR002423">
    <property type="entry name" value="Cpn60/GroEL/TCP-1"/>
</dbReference>
<evidence type="ECO:0000256" key="2">
    <source>
        <dbReference type="ARBA" id="ARBA00023186"/>
    </source>
</evidence>
<dbReference type="AlphaFoldDB" id="A0A7N1A836"/>
<dbReference type="GO" id="GO:0005524">
    <property type="term" value="F:ATP binding"/>
    <property type="evidence" value="ECO:0007669"/>
    <property type="project" value="InterPro"/>
</dbReference>
<keyword evidence="5" id="KW-1185">Reference proteome</keyword>
<dbReference type="InterPro" id="IPR027410">
    <property type="entry name" value="TCP-1-like_intermed_sf"/>
</dbReference>
<dbReference type="SUPFAM" id="SSF48592">
    <property type="entry name" value="GroEL equatorial domain-like"/>
    <property type="match status" value="1"/>
</dbReference>
<dbReference type="PRINTS" id="PR00298">
    <property type="entry name" value="CHAPERONIN60"/>
</dbReference>
<keyword evidence="2" id="KW-0143">Chaperone</keyword>
<dbReference type="InterPro" id="IPR027413">
    <property type="entry name" value="GROEL-like_equatorial_sf"/>
</dbReference>
<dbReference type="GO" id="GO:0042026">
    <property type="term" value="P:protein refolding"/>
    <property type="evidence" value="ECO:0007669"/>
    <property type="project" value="InterPro"/>
</dbReference>
<proteinExistence type="inferred from homology"/>
<dbReference type="PANTHER" id="PTHR45633">
    <property type="entry name" value="60 KDA HEAT SHOCK PROTEIN, MITOCHONDRIAL"/>
    <property type="match status" value="1"/>
</dbReference>
<protein>
    <submittedName>
        <fullName evidence="4">Uncharacterized protein</fullName>
    </submittedName>
</protein>
<comment type="similarity">
    <text evidence="1 3">Belongs to the chaperonin (HSP60) family.</text>
</comment>
<evidence type="ECO:0000256" key="1">
    <source>
        <dbReference type="ARBA" id="ARBA00006607"/>
    </source>
</evidence>
<evidence type="ECO:0000256" key="3">
    <source>
        <dbReference type="RuleBase" id="RU000418"/>
    </source>
</evidence>
<evidence type="ECO:0000313" key="4">
    <source>
        <dbReference type="EnsemblPlants" id="Kaladp1221s0040.1.v1.1"/>
    </source>
</evidence>
<name>A0A7N1A836_KALFE</name>
<organism evidence="4 5">
    <name type="scientific">Kalanchoe fedtschenkoi</name>
    <name type="common">Lavender scallops</name>
    <name type="synonym">South American air plant</name>
    <dbReference type="NCBI Taxonomy" id="63787"/>
    <lineage>
        <taxon>Eukaryota</taxon>
        <taxon>Viridiplantae</taxon>
        <taxon>Streptophyta</taxon>
        <taxon>Embryophyta</taxon>
        <taxon>Tracheophyta</taxon>
        <taxon>Spermatophyta</taxon>
        <taxon>Magnoliopsida</taxon>
        <taxon>eudicotyledons</taxon>
        <taxon>Gunneridae</taxon>
        <taxon>Pentapetalae</taxon>
        <taxon>Saxifragales</taxon>
        <taxon>Crassulaceae</taxon>
        <taxon>Kalanchoe</taxon>
    </lineage>
</organism>
<evidence type="ECO:0000313" key="5">
    <source>
        <dbReference type="Proteomes" id="UP000594263"/>
    </source>
</evidence>
<dbReference type="GO" id="GO:0140662">
    <property type="term" value="F:ATP-dependent protein folding chaperone"/>
    <property type="evidence" value="ECO:0007669"/>
    <property type="project" value="InterPro"/>
</dbReference>
<dbReference type="EnsemblPlants" id="Kaladp1221s0040.1.v1.1">
    <property type="protein sequence ID" value="Kaladp1221s0040.1.v1.1"/>
    <property type="gene ID" value="Kaladp1221s0040.v1.1"/>
</dbReference>
<dbReference type="Gene3D" id="3.30.260.10">
    <property type="entry name" value="TCP-1-like chaperonin intermediate domain"/>
    <property type="match status" value="1"/>
</dbReference>
<reference evidence="4" key="1">
    <citation type="submission" date="2021-01" db="UniProtKB">
        <authorList>
            <consortium name="EnsemblPlants"/>
        </authorList>
    </citation>
    <scope>IDENTIFICATION</scope>
</reference>
<dbReference type="InterPro" id="IPR027409">
    <property type="entry name" value="GroEL-like_apical_dom_sf"/>
</dbReference>
<dbReference type="Pfam" id="PF00118">
    <property type="entry name" value="Cpn60_TCP1"/>
    <property type="match status" value="1"/>
</dbReference>
<dbReference type="Gene3D" id="3.50.7.10">
    <property type="entry name" value="GroEL"/>
    <property type="match status" value="1"/>
</dbReference>
<dbReference type="Gene3D" id="1.10.560.10">
    <property type="entry name" value="GroEL-like equatorial domain"/>
    <property type="match status" value="1"/>
</dbReference>
<dbReference type="Proteomes" id="UP000594263">
    <property type="component" value="Unplaced"/>
</dbReference>
<sequence length="325" mass="34386">MATVCHSSPGELMTSYRNSPVASSSSVFGTCFSSQLRSATSRNEVSRSRPVGICCSLALRESAIVKMVRGGGGGKNAVNCVVGNGLQMACGNSYLWRQNRSTCGNRLTIVKAGTKRISFDKECRLALKNGIDKLADAVTLTLGPKEKLAQRIAKLCGGVAIIKVGAHTEVELEEQKLRIEDAKNATYAAISEGIVPGGGAAYVHLSEEIMTIKNSMQDCDEQIGADIVRKALIAPAASIANNAGVDGYVVVEKIRHLDWASGYNAMTGKYENLMQGGVVDPCRVARCALQNAVSVAGIILMTQAVVVEKVRKPKPAIPHVPGISP</sequence>
<dbReference type="Gramene" id="Kaladp1221s0040.1.v1.1">
    <property type="protein sequence ID" value="Kaladp1221s0040.1.v1.1"/>
    <property type="gene ID" value="Kaladp1221s0040.v1.1"/>
</dbReference>